<dbReference type="RefSeq" id="WP_154278506.1">
    <property type="nucleotide sequence ID" value="NZ_CAJSYT010000026.1"/>
</dbReference>
<proteinExistence type="predicted"/>
<reference evidence="1" key="1">
    <citation type="journal article" date="2019" name="Nat. Med.">
        <title>A library of human gut bacterial isolates paired with longitudinal multiomics data enables mechanistic microbiome research.</title>
        <authorList>
            <person name="Poyet M."/>
            <person name="Groussin M."/>
            <person name="Gibbons S.M."/>
            <person name="Avila-Pacheco J."/>
            <person name="Jiang X."/>
            <person name="Kearney S.M."/>
            <person name="Perrotta A.R."/>
            <person name="Berdy B."/>
            <person name="Zhao S."/>
            <person name="Lieberman T.D."/>
            <person name="Swanson P.K."/>
            <person name="Smith M."/>
            <person name="Roesemann S."/>
            <person name="Alexander J.E."/>
            <person name="Rich S.A."/>
            <person name="Livny J."/>
            <person name="Vlamakis H."/>
            <person name="Clish C."/>
            <person name="Bullock K."/>
            <person name="Deik A."/>
            <person name="Scott J."/>
            <person name="Pierce K.A."/>
            <person name="Xavier R.J."/>
            <person name="Alm E.J."/>
        </authorList>
    </citation>
    <scope>NUCLEOTIDE SEQUENCE</scope>
    <source>
        <strain evidence="1">BIOML-A4</strain>
    </source>
</reference>
<sequence>MSKIVQAEACLLFVARWRQIQNSDMGYSRKPVALRSRSLSLGGIFFEVIVL</sequence>
<gene>
    <name evidence="1" type="ORF">GKE01_26475</name>
</gene>
<name>A0A6G1ZLZ2_9BACT</name>
<evidence type="ECO:0000313" key="1">
    <source>
        <dbReference type="EMBL" id="MRY14949.1"/>
    </source>
</evidence>
<organism evidence="1">
    <name type="scientific">Parabacteroides goldsteinii</name>
    <dbReference type="NCBI Taxonomy" id="328812"/>
    <lineage>
        <taxon>Bacteria</taxon>
        <taxon>Pseudomonadati</taxon>
        <taxon>Bacteroidota</taxon>
        <taxon>Bacteroidia</taxon>
        <taxon>Bacteroidales</taxon>
        <taxon>Tannerellaceae</taxon>
        <taxon>Parabacteroides</taxon>
    </lineage>
</organism>
<dbReference type="AlphaFoldDB" id="A0A6G1ZLZ2"/>
<dbReference type="EMBL" id="WKLP01000106">
    <property type="protein sequence ID" value="MRY14949.1"/>
    <property type="molecule type" value="Genomic_DNA"/>
</dbReference>
<accession>A0A6G1ZLZ2</accession>
<comment type="caution">
    <text evidence="1">The sequence shown here is derived from an EMBL/GenBank/DDBJ whole genome shotgun (WGS) entry which is preliminary data.</text>
</comment>
<protein>
    <submittedName>
        <fullName evidence="1">Uncharacterized protein</fullName>
    </submittedName>
</protein>